<dbReference type="PANTHER" id="PTHR11552">
    <property type="entry name" value="GLUCOSE-METHANOL-CHOLINE GMC OXIDOREDUCTASE"/>
    <property type="match status" value="1"/>
</dbReference>
<evidence type="ECO:0000256" key="4">
    <source>
        <dbReference type="SAM" id="SignalP"/>
    </source>
</evidence>
<reference evidence="6" key="1">
    <citation type="journal article" date="2020" name="Stud. Mycol.">
        <title>101 Dothideomycetes genomes: a test case for predicting lifestyles and emergence of pathogens.</title>
        <authorList>
            <person name="Haridas S."/>
            <person name="Albert R."/>
            <person name="Binder M."/>
            <person name="Bloem J."/>
            <person name="Labutti K."/>
            <person name="Salamov A."/>
            <person name="Andreopoulos B."/>
            <person name="Baker S."/>
            <person name="Barry K."/>
            <person name="Bills G."/>
            <person name="Bluhm B."/>
            <person name="Cannon C."/>
            <person name="Castanera R."/>
            <person name="Culley D."/>
            <person name="Daum C."/>
            <person name="Ezra D."/>
            <person name="Gonzalez J."/>
            <person name="Henrissat B."/>
            <person name="Kuo A."/>
            <person name="Liang C."/>
            <person name="Lipzen A."/>
            <person name="Lutzoni F."/>
            <person name="Magnuson J."/>
            <person name="Mondo S."/>
            <person name="Nolan M."/>
            <person name="Ohm R."/>
            <person name="Pangilinan J."/>
            <person name="Park H.-J."/>
            <person name="Ramirez L."/>
            <person name="Alfaro M."/>
            <person name="Sun H."/>
            <person name="Tritt A."/>
            <person name="Yoshinaga Y."/>
            <person name="Zwiers L.-H."/>
            <person name="Turgeon B."/>
            <person name="Goodwin S."/>
            <person name="Spatafora J."/>
            <person name="Crous P."/>
            <person name="Grigoriev I."/>
        </authorList>
    </citation>
    <scope>NUCLEOTIDE SEQUENCE</scope>
    <source>
        <strain evidence="6">CBS 122367</strain>
    </source>
</reference>
<keyword evidence="4" id="KW-0732">Signal</keyword>
<dbReference type="SUPFAM" id="SSF54373">
    <property type="entry name" value="FAD-linked reductases, C-terminal domain"/>
    <property type="match status" value="1"/>
</dbReference>
<evidence type="ECO:0000259" key="5">
    <source>
        <dbReference type="PROSITE" id="PS00624"/>
    </source>
</evidence>
<feature type="binding site" evidence="3">
    <location>
        <position position="248"/>
    </location>
    <ligand>
        <name>FAD</name>
        <dbReference type="ChEBI" id="CHEBI:57692"/>
    </ligand>
</feature>
<dbReference type="InterPro" id="IPR000172">
    <property type="entry name" value="GMC_OxRdtase_N"/>
</dbReference>
<feature type="chain" id="PRO_5026088635" evidence="4">
    <location>
        <begin position="19"/>
        <end position="598"/>
    </location>
</feature>
<dbReference type="AlphaFoldDB" id="A0A6G1JJF5"/>
<dbReference type="InterPro" id="IPR036188">
    <property type="entry name" value="FAD/NAD-bd_sf"/>
</dbReference>
<organism evidence="6 7">
    <name type="scientific">Lentithecium fluviatile CBS 122367</name>
    <dbReference type="NCBI Taxonomy" id="1168545"/>
    <lineage>
        <taxon>Eukaryota</taxon>
        <taxon>Fungi</taxon>
        <taxon>Dikarya</taxon>
        <taxon>Ascomycota</taxon>
        <taxon>Pezizomycotina</taxon>
        <taxon>Dothideomycetes</taxon>
        <taxon>Pleosporomycetidae</taxon>
        <taxon>Pleosporales</taxon>
        <taxon>Massarineae</taxon>
        <taxon>Lentitheciaceae</taxon>
        <taxon>Lentithecium</taxon>
    </lineage>
</organism>
<proteinExistence type="inferred from homology"/>
<keyword evidence="3" id="KW-0274">FAD</keyword>
<dbReference type="PIRSF" id="PIRSF000137">
    <property type="entry name" value="Alcohol_oxidase"/>
    <property type="match status" value="1"/>
</dbReference>
<dbReference type="GO" id="GO:0050660">
    <property type="term" value="F:flavin adenine dinucleotide binding"/>
    <property type="evidence" value="ECO:0007669"/>
    <property type="project" value="InterPro"/>
</dbReference>
<keyword evidence="7" id="KW-1185">Reference proteome</keyword>
<evidence type="ECO:0000313" key="6">
    <source>
        <dbReference type="EMBL" id="KAF2690606.1"/>
    </source>
</evidence>
<evidence type="ECO:0000256" key="3">
    <source>
        <dbReference type="PIRSR" id="PIRSR000137-2"/>
    </source>
</evidence>
<evidence type="ECO:0000256" key="1">
    <source>
        <dbReference type="ARBA" id="ARBA00010790"/>
    </source>
</evidence>
<evidence type="ECO:0000256" key="2">
    <source>
        <dbReference type="PIRSR" id="PIRSR000137-1"/>
    </source>
</evidence>
<feature type="active site" description="Proton donor" evidence="2">
    <location>
        <position position="534"/>
    </location>
</feature>
<dbReference type="PANTHER" id="PTHR11552:SF115">
    <property type="entry name" value="DEHYDROGENASE XPTC-RELATED"/>
    <property type="match status" value="1"/>
</dbReference>
<accession>A0A6G1JJF5</accession>
<sequence length="598" mass="64649">MKFRGWLFVLSLLEHTDASAVKRDTAQAKSYDFIVVGGGTAGLAVASRISIGLPASSVLVIEAGPDGRNEPGIYIPGRKGSTLGGKYDWNLTTVPQPNANNRVFSQNRGKVLGGSSALNLMTWDRTSVAELDAWERIGNKGWNWNSLYNAMLKVENFLPSISYGEAGVGHSGPIQTLISRIFPVHQSTWIPTMNILGLPWNRESLNGNPIGVASQPSNVNYKGYVRSYAPDYLKLTGENLVVKMDTRVAKINFQGPTATGVTLENGTVISARKEVILSAGSFQTPGLLEISGIGNATLLKKLDIPVVQDLPSVGENLQDHIRIQSSYQLKPEFLSFDVLKNSTRAAMELALYNAGLKSLYDYTASGYAYMGWNTVSKDAASKLRAIADGDKALTSVIDKVKKSYLAPPLSQSVPQVEVIFSDGYTGVKGYPAANSSLFGIGTFSLIGVVQHPLSKGNVHINSTSINSKPTINPNYLSHPYDLQAAIAVAKFLRKVATTEPMSYVWTAEYEPGTAVKTDDDWKSFALANTLSIYHPIGTAAMLPKQDGGVVDPSLKVYGTKKLRVVDASIIPLLPSAHIQTLVYGIAERAAEMIVKEYK</sequence>
<keyword evidence="3" id="KW-0285">Flavoprotein</keyword>
<dbReference type="Proteomes" id="UP000799291">
    <property type="component" value="Unassembled WGS sequence"/>
</dbReference>
<dbReference type="InterPro" id="IPR012132">
    <property type="entry name" value="GMC_OxRdtase"/>
</dbReference>
<dbReference type="InterPro" id="IPR007867">
    <property type="entry name" value="GMC_OxRtase_C"/>
</dbReference>
<dbReference type="OrthoDB" id="269227at2759"/>
<comment type="similarity">
    <text evidence="1">Belongs to the GMC oxidoreductase family.</text>
</comment>
<dbReference type="GO" id="GO:0016614">
    <property type="term" value="F:oxidoreductase activity, acting on CH-OH group of donors"/>
    <property type="evidence" value="ECO:0007669"/>
    <property type="project" value="InterPro"/>
</dbReference>
<feature type="domain" description="Glucose-methanol-choline oxidoreductase N-terminal" evidence="5">
    <location>
        <begin position="280"/>
        <end position="294"/>
    </location>
</feature>
<dbReference type="GO" id="GO:0044550">
    <property type="term" value="P:secondary metabolite biosynthetic process"/>
    <property type="evidence" value="ECO:0007669"/>
    <property type="project" value="TreeGrafter"/>
</dbReference>
<gene>
    <name evidence="6" type="ORF">K458DRAFT_354762</name>
</gene>
<feature type="signal peptide" evidence="4">
    <location>
        <begin position="1"/>
        <end position="18"/>
    </location>
</feature>
<dbReference type="Gene3D" id="3.30.560.10">
    <property type="entry name" value="Glucose Oxidase, domain 3"/>
    <property type="match status" value="1"/>
</dbReference>
<dbReference type="SUPFAM" id="SSF51905">
    <property type="entry name" value="FAD/NAD(P)-binding domain"/>
    <property type="match status" value="1"/>
</dbReference>
<dbReference type="PROSITE" id="PS00624">
    <property type="entry name" value="GMC_OXRED_2"/>
    <property type="match status" value="1"/>
</dbReference>
<name>A0A6G1JJF5_9PLEO</name>
<evidence type="ECO:0000313" key="7">
    <source>
        <dbReference type="Proteomes" id="UP000799291"/>
    </source>
</evidence>
<feature type="active site" description="Proton acceptor" evidence="2">
    <location>
        <position position="577"/>
    </location>
</feature>
<feature type="binding site" evidence="3">
    <location>
        <position position="111"/>
    </location>
    <ligand>
        <name>FAD</name>
        <dbReference type="ChEBI" id="CHEBI:57692"/>
    </ligand>
</feature>
<dbReference type="Gene3D" id="3.50.50.60">
    <property type="entry name" value="FAD/NAD(P)-binding domain"/>
    <property type="match status" value="1"/>
</dbReference>
<dbReference type="EMBL" id="MU005570">
    <property type="protein sequence ID" value="KAF2690606.1"/>
    <property type="molecule type" value="Genomic_DNA"/>
</dbReference>
<comment type="cofactor">
    <cofactor evidence="3">
        <name>FAD</name>
        <dbReference type="ChEBI" id="CHEBI:57692"/>
    </cofactor>
</comment>
<dbReference type="Pfam" id="PF05199">
    <property type="entry name" value="GMC_oxred_C"/>
    <property type="match status" value="1"/>
</dbReference>
<dbReference type="Pfam" id="PF00732">
    <property type="entry name" value="GMC_oxred_N"/>
    <property type="match status" value="1"/>
</dbReference>
<protein>
    <submittedName>
        <fullName evidence="6">GMC oxidoreductase</fullName>
    </submittedName>
</protein>